<evidence type="ECO:0000313" key="3">
    <source>
        <dbReference type="Proteomes" id="UP000636709"/>
    </source>
</evidence>
<dbReference type="AlphaFoldDB" id="A0A835FTG7"/>
<gene>
    <name evidence="2" type="ORF">HU200_004431</name>
</gene>
<dbReference type="PANTHER" id="PTHR34591:SF52">
    <property type="entry name" value="F-BOX DOMAIN-CONTAINING PROTEIN"/>
    <property type="match status" value="1"/>
</dbReference>
<organism evidence="2 3">
    <name type="scientific">Digitaria exilis</name>
    <dbReference type="NCBI Taxonomy" id="1010633"/>
    <lineage>
        <taxon>Eukaryota</taxon>
        <taxon>Viridiplantae</taxon>
        <taxon>Streptophyta</taxon>
        <taxon>Embryophyta</taxon>
        <taxon>Tracheophyta</taxon>
        <taxon>Spermatophyta</taxon>
        <taxon>Magnoliopsida</taxon>
        <taxon>Liliopsida</taxon>
        <taxon>Poales</taxon>
        <taxon>Poaceae</taxon>
        <taxon>PACMAD clade</taxon>
        <taxon>Panicoideae</taxon>
        <taxon>Panicodae</taxon>
        <taxon>Paniceae</taxon>
        <taxon>Anthephorinae</taxon>
        <taxon>Digitaria</taxon>
    </lineage>
</organism>
<dbReference type="EMBL" id="JACEFO010000302">
    <property type="protein sequence ID" value="KAF8775652.1"/>
    <property type="molecule type" value="Genomic_DNA"/>
</dbReference>
<comment type="caution">
    <text evidence="2">The sequence shown here is derived from an EMBL/GenBank/DDBJ whole genome shotgun (WGS) entry which is preliminary data.</text>
</comment>
<accession>A0A835FTG7</accession>
<evidence type="ECO:0000256" key="1">
    <source>
        <dbReference type="SAM" id="MobiDB-lite"/>
    </source>
</evidence>
<dbReference type="OrthoDB" id="693752at2759"/>
<name>A0A835FTG7_9POAL</name>
<sequence>MLPSRRSYRERGNGPWLLRYLLHDDEDGYKEDGQGKLEWSSVMEDDPESQDEAGGCNGDVDERYRILELMGQYIDFLGFHPYKEVVFFHHRSERAIAYHLSCSKIQDMGTLSLRRTTESIEIPFPYTPCWLDVFPENK</sequence>
<protein>
    <submittedName>
        <fullName evidence="2">Uncharacterized protein</fullName>
    </submittedName>
</protein>
<evidence type="ECO:0000313" key="2">
    <source>
        <dbReference type="EMBL" id="KAF8775652.1"/>
    </source>
</evidence>
<dbReference type="PANTHER" id="PTHR34591">
    <property type="entry name" value="OS03G0653100 PROTEIN-RELATED"/>
    <property type="match status" value="1"/>
</dbReference>
<keyword evidence="3" id="KW-1185">Reference proteome</keyword>
<feature type="region of interest" description="Disordered" evidence="1">
    <location>
        <begin position="27"/>
        <end position="57"/>
    </location>
</feature>
<reference evidence="2" key="1">
    <citation type="submission" date="2020-07" db="EMBL/GenBank/DDBJ databases">
        <title>Genome sequence and genetic diversity analysis of an under-domesticated orphan crop, white fonio (Digitaria exilis).</title>
        <authorList>
            <person name="Bennetzen J.L."/>
            <person name="Chen S."/>
            <person name="Ma X."/>
            <person name="Wang X."/>
            <person name="Yssel A.E.J."/>
            <person name="Chaluvadi S.R."/>
            <person name="Johnson M."/>
            <person name="Gangashetty P."/>
            <person name="Hamidou F."/>
            <person name="Sanogo M.D."/>
            <person name="Zwaenepoel A."/>
            <person name="Wallace J."/>
            <person name="Van De Peer Y."/>
            <person name="Van Deynze A."/>
        </authorList>
    </citation>
    <scope>NUCLEOTIDE SEQUENCE</scope>
    <source>
        <tissue evidence="2">Leaves</tissue>
    </source>
</reference>
<dbReference type="Proteomes" id="UP000636709">
    <property type="component" value="Unassembled WGS sequence"/>
</dbReference>
<proteinExistence type="predicted"/>